<sequence>MKEKYLYILLMLIITSFSAQAQTAKNSGVADQVKTENTLDKVQIYPNPVTSGKIYINAETNSVKAIELYDMLGKRILTTEMNGYQKELNVANLKAGVYILKLSEKNNSITRKIVIK</sequence>
<comment type="caution">
    <text evidence="4">The sequence shown here is derived from an EMBL/GenBank/DDBJ whole genome shotgun (WGS) entry which is preliminary data.</text>
</comment>
<proteinExistence type="predicted"/>
<feature type="signal peptide" evidence="2">
    <location>
        <begin position="1"/>
        <end position="21"/>
    </location>
</feature>
<evidence type="ECO:0000256" key="2">
    <source>
        <dbReference type="SAM" id="SignalP"/>
    </source>
</evidence>
<evidence type="ECO:0000313" key="5">
    <source>
        <dbReference type="Proteomes" id="UP000325141"/>
    </source>
</evidence>
<evidence type="ECO:0000256" key="1">
    <source>
        <dbReference type="ARBA" id="ARBA00022729"/>
    </source>
</evidence>
<dbReference type="AlphaFoldDB" id="A0A5M6CSA4"/>
<dbReference type="EMBL" id="VWSG01000001">
    <property type="protein sequence ID" value="KAA5538198.1"/>
    <property type="molecule type" value="Genomic_DNA"/>
</dbReference>
<keyword evidence="5" id="KW-1185">Reference proteome</keyword>
<protein>
    <submittedName>
        <fullName evidence="4">T9SS type A sorting domain-containing protein</fullName>
    </submittedName>
</protein>
<evidence type="ECO:0000259" key="3">
    <source>
        <dbReference type="Pfam" id="PF18962"/>
    </source>
</evidence>
<feature type="domain" description="Secretion system C-terminal sorting" evidence="3">
    <location>
        <begin position="44"/>
        <end position="115"/>
    </location>
</feature>
<dbReference type="InterPro" id="IPR026444">
    <property type="entry name" value="Secre_tail"/>
</dbReference>
<organism evidence="4 5">
    <name type="scientific">Paenimyroides baculatum</name>
    <dbReference type="NCBI Taxonomy" id="2608000"/>
    <lineage>
        <taxon>Bacteria</taxon>
        <taxon>Pseudomonadati</taxon>
        <taxon>Bacteroidota</taxon>
        <taxon>Flavobacteriia</taxon>
        <taxon>Flavobacteriales</taxon>
        <taxon>Flavobacteriaceae</taxon>
        <taxon>Paenimyroides</taxon>
    </lineage>
</organism>
<gene>
    <name evidence="4" type="ORF">F0460_00925</name>
</gene>
<dbReference type="Pfam" id="PF18962">
    <property type="entry name" value="Por_Secre_tail"/>
    <property type="match status" value="1"/>
</dbReference>
<name>A0A5M6CSA4_9FLAO</name>
<keyword evidence="1 2" id="KW-0732">Signal</keyword>
<dbReference type="RefSeq" id="WP_150009439.1">
    <property type="nucleotide sequence ID" value="NZ_VWSG01000001.1"/>
</dbReference>
<evidence type="ECO:0000313" key="4">
    <source>
        <dbReference type="EMBL" id="KAA5538198.1"/>
    </source>
</evidence>
<accession>A0A5M6CSA4</accession>
<dbReference type="Proteomes" id="UP000325141">
    <property type="component" value="Unassembled WGS sequence"/>
</dbReference>
<dbReference type="NCBIfam" id="TIGR04183">
    <property type="entry name" value="Por_Secre_tail"/>
    <property type="match status" value="1"/>
</dbReference>
<feature type="chain" id="PRO_5024447374" evidence="2">
    <location>
        <begin position="22"/>
        <end position="116"/>
    </location>
</feature>
<reference evidence="4 5" key="1">
    <citation type="submission" date="2019-09" db="EMBL/GenBank/DDBJ databases">
        <title>Genome sequence and assembly of Flavobacterium sp.</title>
        <authorList>
            <person name="Chhetri G."/>
        </authorList>
    </citation>
    <scope>NUCLEOTIDE SEQUENCE [LARGE SCALE GENOMIC DNA]</scope>
    <source>
        <strain evidence="4 5">SNL9</strain>
    </source>
</reference>